<proteinExistence type="predicted"/>
<sequence length="333" mass="32071">MALAGAIMPGVDRFIVTLSAHAEVFGVGITAMVGSMLVPPPPVVSGWMVPGGGFAGISGVESGNAAPLVGGPPGVELQTTVDEVPSGTVGEVIPVVLATIGVGMVPNAAGVVAVDGIVVIVVVPPAMNGGTVLGIVAVDGVGVLVDAEDVGGGASTGAATANVGGIGIVEPGIVDRKDVAGWADRKNGVGAVALPVVDPGETGGDADIVDVADPDGAVPAVPPAADIDVTTTGVPGVISPDGVAQVTTVPGVVGFKASGTGASVVPGAPGWVVAENGLGPLSGEDWIAAGVDGRPMAVVPMVEICARQAWAPSSKVAVASSTRRIAIPFFAPI</sequence>
<dbReference type="EMBL" id="LT670817">
    <property type="protein sequence ID" value="SHI16812.1"/>
    <property type="molecule type" value="Genomic_DNA"/>
</dbReference>
<accession>A0A1M5YXP3</accession>
<evidence type="ECO:0000313" key="1">
    <source>
        <dbReference type="EMBL" id="SHI16812.1"/>
    </source>
</evidence>
<protein>
    <submittedName>
        <fullName evidence="1">Uncharacterized protein</fullName>
    </submittedName>
</protein>
<evidence type="ECO:0000313" key="2">
    <source>
        <dbReference type="Proteomes" id="UP000189796"/>
    </source>
</evidence>
<dbReference type="AlphaFoldDB" id="A0A1M5YXP3"/>
<name>A0A1M5YXP3_9BRAD</name>
<gene>
    <name evidence="1" type="ORF">SAMN05443248_8944</name>
</gene>
<dbReference type="Proteomes" id="UP000189796">
    <property type="component" value="Chromosome I"/>
</dbReference>
<reference evidence="1 2" key="1">
    <citation type="submission" date="2016-11" db="EMBL/GenBank/DDBJ databases">
        <authorList>
            <person name="Jaros S."/>
            <person name="Januszkiewicz K."/>
            <person name="Wedrychowicz H."/>
        </authorList>
    </citation>
    <scope>NUCLEOTIDE SEQUENCE [LARGE SCALE GENOMIC DNA]</scope>
    <source>
        <strain evidence="1 2">GAS138</strain>
    </source>
</reference>
<organism evidence="1 2">
    <name type="scientific">Bradyrhizobium erythrophlei</name>
    <dbReference type="NCBI Taxonomy" id="1437360"/>
    <lineage>
        <taxon>Bacteria</taxon>
        <taxon>Pseudomonadati</taxon>
        <taxon>Pseudomonadota</taxon>
        <taxon>Alphaproteobacteria</taxon>
        <taxon>Hyphomicrobiales</taxon>
        <taxon>Nitrobacteraceae</taxon>
        <taxon>Bradyrhizobium</taxon>
    </lineage>
</organism>